<comment type="cofactor">
    <cofactor evidence="9">
        <name>[2Fe-2S] cluster</name>
        <dbReference type="ChEBI" id="CHEBI:190135"/>
    </cofactor>
</comment>
<keyword evidence="11" id="KW-0732">Signal</keyword>
<evidence type="ECO:0000256" key="11">
    <source>
        <dbReference type="SAM" id="SignalP"/>
    </source>
</evidence>
<dbReference type="InterPro" id="IPR014349">
    <property type="entry name" value="Rieske_Fe-S_prot"/>
</dbReference>
<feature type="compositionally biased region" description="Polar residues" evidence="10">
    <location>
        <begin position="35"/>
        <end position="51"/>
    </location>
</feature>
<evidence type="ECO:0000313" key="14">
    <source>
        <dbReference type="Proteomes" id="UP000635245"/>
    </source>
</evidence>
<comment type="function">
    <text evidence="1">Iron-sulfur subunit of the cytochrome bc1 complex, an essential component of the respiratory electron transport chain required for ATP synthesis. The bc1 complex catalyzes the oxidation of menaquinol and the reduction of cytochrome c in the respiratory chain. The bc1 complex operates through a Q-cycle mechanism that couples electron transfer to generation of the proton gradient that drives ATP synthesis.</text>
</comment>
<protein>
    <recommendedName>
        <fullName evidence="2">Cytochrome bc1 complex Rieske iron-sulfur subunit</fullName>
    </recommendedName>
    <alternativeName>
        <fullName evidence="8">Cytochrome bc1 reductase complex subunit QcrA</fullName>
    </alternativeName>
</protein>
<dbReference type="EMBL" id="JAENJH010000009">
    <property type="protein sequence ID" value="MBK1788127.1"/>
    <property type="molecule type" value="Genomic_DNA"/>
</dbReference>
<dbReference type="GO" id="GO:0051537">
    <property type="term" value="F:2 iron, 2 sulfur cluster binding"/>
    <property type="evidence" value="ECO:0007669"/>
    <property type="project" value="UniProtKB-KW"/>
</dbReference>
<feature type="region of interest" description="Disordered" evidence="10">
    <location>
        <begin position="34"/>
        <end position="55"/>
    </location>
</feature>
<dbReference type="InterPro" id="IPR036922">
    <property type="entry name" value="Rieske_2Fe-2S_sf"/>
</dbReference>
<dbReference type="SUPFAM" id="SSF50022">
    <property type="entry name" value="ISP domain"/>
    <property type="match status" value="1"/>
</dbReference>
<name>A0A934V721_9PSEU</name>
<keyword evidence="3" id="KW-0001">2Fe-2S</keyword>
<evidence type="ECO:0000256" key="1">
    <source>
        <dbReference type="ARBA" id="ARBA00002494"/>
    </source>
</evidence>
<dbReference type="InterPro" id="IPR006311">
    <property type="entry name" value="TAT_signal"/>
</dbReference>
<dbReference type="RefSeq" id="WP_200323630.1">
    <property type="nucleotide sequence ID" value="NZ_JAENJH010000009.1"/>
</dbReference>
<sequence length="151" mass="14893">MTAQHTRRTVLTTGAAAAGVAVGTVALAACGGGDESNTGNGQPTSGGNTESAPAGERLVALDEVPVGGATAVTTPDGQDAVVSRKAENDVACYSAICTHQGCKVNPEGAELVCPCHGSVFDAFTGQVKNGPATEPLPAFKVAVEQGEVVTA</sequence>
<evidence type="ECO:0000256" key="8">
    <source>
        <dbReference type="ARBA" id="ARBA00029586"/>
    </source>
</evidence>
<comment type="caution">
    <text evidence="13">The sequence shown here is derived from an EMBL/GenBank/DDBJ whole genome shotgun (WGS) entry which is preliminary data.</text>
</comment>
<dbReference type="PANTHER" id="PTHR10134">
    <property type="entry name" value="CYTOCHROME B-C1 COMPLEX SUBUNIT RIESKE, MITOCHONDRIAL"/>
    <property type="match status" value="1"/>
</dbReference>
<dbReference type="PROSITE" id="PS51296">
    <property type="entry name" value="RIESKE"/>
    <property type="match status" value="1"/>
</dbReference>
<dbReference type="GO" id="GO:0016020">
    <property type="term" value="C:membrane"/>
    <property type="evidence" value="ECO:0007669"/>
    <property type="project" value="InterPro"/>
</dbReference>
<gene>
    <name evidence="13" type="ORF">JHE00_27685</name>
</gene>
<dbReference type="Pfam" id="PF00355">
    <property type="entry name" value="Rieske"/>
    <property type="match status" value="1"/>
</dbReference>
<evidence type="ECO:0000256" key="6">
    <source>
        <dbReference type="ARBA" id="ARBA00023014"/>
    </source>
</evidence>
<dbReference type="CDD" id="cd03467">
    <property type="entry name" value="Rieske"/>
    <property type="match status" value="1"/>
</dbReference>
<evidence type="ECO:0000256" key="9">
    <source>
        <dbReference type="ARBA" id="ARBA00034078"/>
    </source>
</evidence>
<keyword evidence="7" id="KW-1015">Disulfide bond</keyword>
<dbReference type="GO" id="GO:0004497">
    <property type="term" value="F:monooxygenase activity"/>
    <property type="evidence" value="ECO:0007669"/>
    <property type="project" value="UniProtKB-ARBA"/>
</dbReference>
<feature type="signal peptide" evidence="11">
    <location>
        <begin position="1"/>
        <end position="28"/>
    </location>
</feature>
<evidence type="ECO:0000256" key="2">
    <source>
        <dbReference type="ARBA" id="ARBA00015816"/>
    </source>
</evidence>
<dbReference type="PROSITE" id="PS51257">
    <property type="entry name" value="PROKAR_LIPOPROTEIN"/>
    <property type="match status" value="1"/>
</dbReference>
<reference evidence="13" key="1">
    <citation type="submission" date="2020-12" db="EMBL/GenBank/DDBJ databases">
        <title>Prauserella sp. ASG 168, a novel actinomycete isolated from cave rock.</title>
        <authorList>
            <person name="Suriyachadkun C."/>
        </authorList>
    </citation>
    <scope>NUCLEOTIDE SEQUENCE</scope>
    <source>
        <strain evidence="13">ASG 168</strain>
    </source>
</reference>
<keyword evidence="5" id="KW-0408">Iron</keyword>
<dbReference type="PRINTS" id="PR00162">
    <property type="entry name" value="RIESKE"/>
</dbReference>
<organism evidence="13 14">
    <name type="scientific">Prauserella cavernicola</name>
    <dbReference type="NCBI Taxonomy" id="2800127"/>
    <lineage>
        <taxon>Bacteria</taxon>
        <taxon>Bacillati</taxon>
        <taxon>Actinomycetota</taxon>
        <taxon>Actinomycetes</taxon>
        <taxon>Pseudonocardiales</taxon>
        <taxon>Pseudonocardiaceae</taxon>
        <taxon>Prauserella</taxon>
    </lineage>
</organism>
<evidence type="ECO:0000313" key="13">
    <source>
        <dbReference type="EMBL" id="MBK1788127.1"/>
    </source>
</evidence>
<dbReference type="GO" id="GO:0046872">
    <property type="term" value="F:metal ion binding"/>
    <property type="evidence" value="ECO:0007669"/>
    <property type="project" value="UniProtKB-KW"/>
</dbReference>
<dbReference type="GO" id="GO:0016705">
    <property type="term" value="F:oxidoreductase activity, acting on paired donors, with incorporation or reduction of molecular oxygen"/>
    <property type="evidence" value="ECO:0007669"/>
    <property type="project" value="UniProtKB-ARBA"/>
</dbReference>
<keyword evidence="6" id="KW-0411">Iron-sulfur</keyword>
<dbReference type="Gene3D" id="2.102.10.10">
    <property type="entry name" value="Rieske [2Fe-2S] iron-sulphur domain"/>
    <property type="match status" value="1"/>
</dbReference>
<evidence type="ECO:0000256" key="7">
    <source>
        <dbReference type="ARBA" id="ARBA00023157"/>
    </source>
</evidence>
<evidence type="ECO:0000256" key="5">
    <source>
        <dbReference type="ARBA" id="ARBA00023004"/>
    </source>
</evidence>
<dbReference type="InterPro" id="IPR005805">
    <property type="entry name" value="Rieske_Fe-S_prot_C"/>
</dbReference>
<dbReference type="Proteomes" id="UP000635245">
    <property type="component" value="Unassembled WGS sequence"/>
</dbReference>
<keyword evidence="14" id="KW-1185">Reference proteome</keyword>
<accession>A0A934V721</accession>
<evidence type="ECO:0000256" key="3">
    <source>
        <dbReference type="ARBA" id="ARBA00022714"/>
    </source>
</evidence>
<feature type="domain" description="Rieske" evidence="12">
    <location>
        <begin position="56"/>
        <end position="150"/>
    </location>
</feature>
<dbReference type="PROSITE" id="PS51318">
    <property type="entry name" value="TAT"/>
    <property type="match status" value="1"/>
</dbReference>
<dbReference type="AlphaFoldDB" id="A0A934V721"/>
<feature type="chain" id="PRO_5037520194" description="Cytochrome bc1 complex Rieske iron-sulfur subunit" evidence="11">
    <location>
        <begin position="29"/>
        <end position="151"/>
    </location>
</feature>
<keyword evidence="4" id="KW-0479">Metal-binding</keyword>
<dbReference type="InterPro" id="IPR017941">
    <property type="entry name" value="Rieske_2Fe-2S"/>
</dbReference>
<proteinExistence type="predicted"/>
<evidence type="ECO:0000256" key="4">
    <source>
        <dbReference type="ARBA" id="ARBA00022723"/>
    </source>
</evidence>
<evidence type="ECO:0000256" key="10">
    <source>
        <dbReference type="SAM" id="MobiDB-lite"/>
    </source>
</evidence>
<evidence type="ECO:0000259" key="12">
    <source>
        <dbReference type="PROSITE" id="PS51296"/>
    </source>
</evidence>